<dbReference type="PANTHER" id="PTHR42945">
    <property type="entry name" value="HISTIDINE BIOSYNTHESIS BIFUNCTIONAL PROTEIN"/>
    <property type="match status" value="1"/>
</dbReference>
<dbReference type="AlphaFoldDB" id="A0A7S1XXG1"/>
<dbReference type="Gene3D" id="1.10.287.1080">
    <property type="entry name" value="MazG-like"/>
    <property type="match status" value="1"/>
</dbReference>
<comment type="pathway">
    <text evidence="3">Amino-acid biosynthesis; L-histidine biosynthesis; L-histidine from 5-phospho-alpha-D-ribose 1-diphosphate: step 3/9.</text>
</comment>
<dbReference type="EMBL" id="HBGJ01035425">
    <property type="protein sequence ID" value="CAD9264052.1"/>
    <property type="molecule type" value="Transcribed_RNA"/>
</dbReference>
<feature type="domain" description="Phosphoribosyl-AMP cyclohydrolase" evidence="11">
    <location>
        <begin position="7"/>
        <end position="67"/>
    </location>
</feature>
<sequence length="215" mass="23497">MGVALGLVYSSEESIVRSIVEQRGIYYSRSRNGLWRKGDSSGAVQLLRRVDTDCDGDALRFLVLQRGGDGEDIGEESKVVAGHGPFCHCGTRGCWGDANGGIIELQRTLFSRKVNAPEGSYTQRLFSDPELLKNKLLEEAQELIEAEEPDHVAAEAADVLYFAMVRMAAKGVTLQQAAQHLNRRSLKVKRRPGNAKAYRIAAAEAVLCKESNGSS</sequence>
<keyword evidence="10" id="KW-0511">Multifunctional enzyme</keyword>
<evidence type="ECO:0000256" key="2">
    <source>
        <dbReference type="ARBA" id="ARBA00001460"/>
    </source>
</evidence>
<evidence type="ECO:0000256" key="5">
    <source>
        <dbReference type="ARBA" id="ARBA00022605"/>
    </source>
</evidence>
<evidence type="ECO:0000256" key="3">
    <source>
        <dbReference type="ARBA" id="ARBA00005169"/>
    </source>
</evidence>
<dbReference type="SUPFAM" id="SSF141734">
    <property type="entry name" value="HisI-like"/>
    <property type="match status" value="1"/>
</dbReference>
<dbReference type="GO" id="GO:0004635">
    <property type="term" value="F:phosphoribosyl-AMP cyclohydrolase activity"/>
    <property type="evidence" value="ECO:0007669"/>
    <property type="project" value="UniProtKB-EC"/>
</dbReference>
<dbReference type="NCBIfam" id="TIGR03188">
    <property type="entry name" value="histidine_hisI"/>
    <property type="match status" value="1"/>
</dbReference>
<reference evidence="12" key="1">
    <citation type="submission" date="2021-01" db="EMBL/GenBank/DDBJ databases">
        <authorList>
            <person name="Corre E."/>
            <person name="Pelletier E."/>
            <person name="Niang G."/>
            <person name="Scheremetjew M."/>
            <person name="Finn R."/>
            <person name="Kale V."/>
            <person name="Holt S."/>
            <person name="Cochrane G."/>
            <person name="Meng A."/>
            <person name="Brown T."/>
            <person name="Cohen L."/>
        </authorList>
    </citation>
    <scope>NUCLEOTIDE SEQUENCE</scope>
    <source>
        <strain evidence="12">CCMP2877</strain>
    </source>
</reference>
<keyword evidence="8" id="KW-0067">ATP-binding</keyword>
<comment type="catalytic activity">
    <reaction evidence="2">
        <text>1-(5-phospho-beta-D-ribosyl)-ATP + H2O = 1-(5-phospho-beta-D-ribosyl)-5'-AMP + diphosphate + H(+)</text>
        <dbReference type="Rhea" id="RHEA:22828"/>
        <dbReference type="ChEBI" id="CHEBI:15377"/>
        <dbReference type="ChEBI" id="CHEBI:15378"/>
        <dbReference type="ChEBI" id="CHEBI:33019"/>
        <dbReference type="ChEBI" id="CHEBI:59457"/>
        <dbReference type="ChEBI" id="CHEBI:73183"/>
        <dbReference type="EC" id="3.6.1.31"/>
    </reaction>
</comment>
<dbReference type="GO" id="GO:0000105">
    <property type="term" value="P:L-histidine biosynthetic process"/>
    <property type="evidence" value="ECO:0007669"/>
    <property type="project" value="UniProtKB-UniPathway"/>
</dbReference>
<dbReference type="Pfam" id="PF01502">
    <property type="entry name" value="PRA-CH"/>
    <property type="match status" value="1"/>
</dbReference>
<organism evidence="12">
    <name type="scientific">Phaeomonas parva</name>
    <dbReference type="NCBI Taxonomy" id="124430"/>
    <lineage>
        <taxon>Eukaryota</taxon>
        <taxon>Sar</taxon>
        <taxon>Stramenopiles</taxon>
        <taxon>Ochrophyta</taxon>
        <taxon>Pinguiophyceae</taxon>
        <taxon>Pinguiochrysidales</taxon>
        <taxon>Pinguiochrysidaceae</taxon>
        <taxon>Phaeomonas</taxon>
    </lineage>
</organism>
<dbReference type="GO" id="GO:0005524">
    <property type="term" value="F:ATP binding"/>
    <property type="evidence" value="ECO:0007669"/>
    <property type="project" value="UniProtKB-KW"/>
</dbReference>
<keyword evidence="6" id="KW-0547">Nucleotide-binding</keyword>
<evidence type="ECO:0000313" key="12">
    <source>
        <dbReference type="EMBL" id="CAD9264052.1"/>
    </source>
</evidence>
<dbReference type="InterPro" id="IPR021130">
    <property type="entry name" value="PRib-ATP_PPHydrolase-like"/>
</dbReference>
<dbReference type="UniPathway" id="UPA00031">
    <property type="reaction ID" value="UER00007"/>
</dbReference>
<name>A0A7S1XXG1_9STRA</name>
<dbReference type="CDD" id="cd11546">
    <property type="entry name" value="NTP-PPase_His4"/>
    <property type="match status" value="1"/>
</dbReference>
<evidence type="ECO:0000256" key="6">
    <source>
        <dbReference type="ARBA" id="ARBA00022741"/>
    </source>
</evidence>
<evidence type="ECO:0000256" key="9">
    <source>
        <dbReference type="ARBA" id="ARBA00023102"/>
    </source>
</evidence>
<dbReference type="Pfam" id="PF01503">
    <property type="entry name" value="PRA-PH"/>
    <property type="match status" value="1"/>
</dbReference>
<evidence type="ECO:0000256" key="7">
    <source>
        <dbReference type="ARBA" id="ARBA00022801"/>
    </source>
</evidence>
<keyword evidence="5" id="KW-0028">Amino-acid biosynthesis</keyword>
<keyword evidence="9" id="KW-0368">Histidine biosynthesis</keyword>
<gene>
    <name evidence="12" type="ORF">PPAR1163_LOCUS22438</name>
</gene>
<comment type="catalytic activity">
    <reaction evidence="1">
        <text>1-(5-phospho-beta-D-ribosyl)-5'-AMP + H2O = 1-(5-phospho-beta-D-ribosyl)-5-[(5-phospho-beta-D-ribosylamino)methylideneamino]imidazole-4-carboxamide</text>
        <dbReference type="Rhea" id="RHEA:20049"/>
        <dbReference type="ChEBI" id="CHEBI:15377"/>
        <dbReference type="ChEBI" id="CHEBI:58435"/>
        <dbReference type="ChEBI" id="CHEBI:59457"/>
        <dbReference type="EC" id="3.5.4.19"/>
    </reaction>
</comment>
<dbReference type="InterPro" id="IPR008179">
    <property type="entry name" value="HisE"/>
</dbReference>
<dbReference type="Gene3D" id="3.10.20.810">
    <property type="entry name" value="Phosphoribosyl-AMP cyclohydrolase"/>
    <property type="match status" value="1"/>
</dbReference>
<evidence type="ECO:0000256" key="8">
    <source>
        <dbReference type="ARBA" id="ARBA00022840"/>
    </source>
</evidence>
<comment type="pathway">
    <text evidence="4">Amino-acid biosynthesis; L-histidine biosynthesis; L-histidine from 5-phospho-alpha-D-ribose 1-diphosphate: step 2/9.</text>
</comment>
<evidence type="ECO:0000256" key="10">
    <source>
        <dbReference type="ARBA" id="ARBA00023268"/>
    </source>
</evidence>
<evidence type="ECO:0000256" key="1">
    <source>
        <dbReference type="ARBA" id="ARBA00000024"/>
    </source>
</evidence>
<evidence type="ECO:0000256" key="4">
    <source>
        <dbReference type="ARBA" id="ARBA00005204"/>
    </source>
</evidence>
<proteinExistence type="predicted"/>
<evidence type="ECO:0000259" key="11">
    <source>
        <dbReference type="Pfam" id="PF01502"/>
    </source>
</evidence>
<keyword evidence="7" id="KW-0378">Hydrolase</keyword>
<protein>
    <recommendedName>
        <fullName evidence="11">Phosphoribosyl-AMP cyclohydrolase domain-containing protein</fullName>
    </recommendedName>
</protein>
<dbReference type="InterPro" id="IPR002496">
    <property type="entry name" value="PRib_AMP_CycHydrolase_dom"/>
</dbReference>
<dbReference type="GO" id="GO:0004636">
    <property type="term" value="F:phosphoribosyl-ATP diphosphatase activity"/>
    <property type="evidence" value="ECO:0007669"/>
    <property type="project" value="UniProtKB-EC"/>
</dbReference>
<dbReference type="PANTHER" id="PTHR42945:SF1">
    <property type="entry name" value="HISTIDINE BIOSYNTHESIS BIFUNCTIONAL PROTEIN HIS7"/>
    <property type="match status" value="1"/>
</dbReference>
<dbReference type="InterPro" id="IPR038019">
    <property type="entry name" value="PRib_AMP_CycHydrolase_sf"/>
</dbReference>
<dbReference type="SUPFAM" id="SSF101386">
    <property type="entry name" value="all-alpha NTP pyrophosphatases"/>
    <property type="match status" value="1"/>
</dbReference>
<accession>A0A7S1XXG1</accession>